<dbReference type="SUPFAM" id="SSF56935">
    <property type="entry name" value="Porins"/>
    <property type="match status" value="1"/>
</dbReference>
<evidence type="ECO:0000256" key="7">
    <source>
        <dbReference type="ARBA" id="ARBA00023065"/>
    </source>
</evidence>
<dbReference type="Pfam" id="PF00593">
    <property type="entry name" value="TonB_dep_Rec_b-barrel"/>
    <property type="match status" value="1"/>
</dbReference>
<dbReference type="PANTHER" id="PTHR32552">
    <property type="entry name" value="FERRICHROME IRON RECEPTOR-RELATED"/>
    <property type="match status" value="1"/>
</dbReference>
<keyword evidence="6" id="KW-0408">Iron</keyword>
<evidence type="ECO:0000256" key="8">
    <source>
        <dbReference type="ARBA" id="ARBA00023077"/>
    </source>
</evidence>
<keyword evidence="8 12" id="KW-0798">TonB box</keyword>
<accession>A0ABV9JP14</accession>
<evidence type="ECO:0000313" key="16">
    <source>
        <dbReference type="EMBL" id="MFC4656004.1"/>
    </source>
</evidence>
<evidence type="ECO:0000256" key="6">
    <source>
        <dbReference type="ARBA" id="ARBA00023004"/>
    </source>
</evidence>
<proteinExistence type="inferred from homology"/>
<keyword evidence="16" id="KW-0675">Receptor</keyword>
<keyword evidence="9 11" id="KW-0472">Membrane</keyword>
<keyword evidence="2 11" id="KW-0813">Transport</keyword>
<feature type="domain" description="TonB-dependent receptor plug" evidence="15">
    <location>
        <begin position="49"/>
        <end position="155"/>
    </location>
</feature>
<evidence type="ECO:0000256" key="11">
    <source>
        <dbReference type="PROSITE-ProRule" id="PRU01360"/>
    </source>
</evidence>
<evidence type="ECO:0000259" key="14">
    <source>
        <dbReference type="Pfam" id="PF00593"/>
    </source>
</evidence>
<organism evidence="16 17">
    <name type="scientific">Rheinheimera marina</name>
    <dbReference type="NCBI Taxonomy" id="1774958"/>
    <lineage>
        <taxon>Bacteria</taxon>
        <taxon>Pseudomonadati</taxon>
        <taxon>Pseudomonadota</taxon>
        <taxon>Gammaproteobacteria</taxon>
        <taxon>Chromatiales</taxon>
        <taxon>Chromatiaceae</taxon>
        <taxon>Rheinheimera</taxon>
    </lineage>
</organism>
<dbReference type="PROSITE" id="PS52016">
    <property type="entry name" value="TONB_DEPENDENT_REC_3"/>
    <property type="match status" value="1"/>
</dbReference>
<keyword evidence="13" id="KW-0732">Signal</keyword>
<dbReference type="InterPro" id="IPR039426">
    <property type="entry name" value="TonB-dep_rcpt-like"/>
</dbReference>
<comment type="similarity">
    <text evidence="11 12">Belongs to the TonB-dependent receptor family.</text>
</comment>
<gene>
    <name evidence="16" type="ORF">ACFO3I_13395</name>
</gene>
<evidence type="ECO:0000256" key="1">
    <source>
        <dbReference type="ARBA" id="ARBA00004571"/>
    </source>
</evidence>
<evidence type="ECO:0000313" key="17">
    <source>
        <dbReference type="Proteomes" id="UP001595962"/>
    </source>
</evidence>
<dbReference type="Gene3D" id="2.40.170.20">
    <property type="entry name" value="TonB-dependent receptor, beta-barrel domain"/>
    <property type="match status" value="2"/>
</dbReference>
<keyword evidence="4" id="KW-0410">Iron transport</keyword>
<feature type="signal peptide" evidence="13">
    <location>
        <begin position="1"/>
        <end position="27"/>
    </location>
</feature>
<evidence type="ECO:0000256" key="2">
    <source>
        <dbReference type="ARBA" id="ARBA00022448"/>
    </source>
</evidence>
<reference evidence="17" key="1">
    <citation type="journal article" date="2019" name="Int. J. Syst. Evol. Microbiol.">
        <title>The Global Catalogue of Microorganisms (GCM) 10K type strain sequencing project: providing services to taxonomists for standard genome sequencing and annotation.</title>
        <authorList>
            <consortium name="The Broad Institute Genomics Platform"/>
            <consortium name="The Broad Institute Genome Sequencing Center for Infectious Disease"/>
            <person name="Wu L."/>
            <person name="Ma J."/>
        </authorList>
    </citation>
    <scope>NUCLEOTIDE SEQUENCE [LARGE SCALE GENOMIC DNA]</scope>
    <source>
        <strain evidence="17">DT28</strain>
    </source>
</reference>
<feature type="domain" description="TonB-dependent receptor-like beta-barrel" evidence="14">
    <location>
        <begin position="330"/>
        <end position="771"/>
    </location>
</feature>
<keyword evidence="3 11" id="KW-1134">Transmembrane beta strand</keyword>
<dbReference type="Proteomes" id="UP001595962">
    <property type="component" value="Unassembled WGS sequence"/>
</dbReference>
<comment type="caution">
    <text evidence="16">The sequence shown here is derived from an EMBL/GenBank/DDBJ whole genome shotgun (WGS) entry which is preliminary data.</text>
</comment>
<dbReference type="RefSeq" id="WP_377334671.1">
    <property type="nucleotide sequence ID" value="NZ_JBHSGB010000012.1"/>
</dbReference>
<protein>
    <submittedName>
        <fullName evidence="16">TonB-dependent receptor</fullName>
    </submittedName>
</protein>
<comment type="subcellular location">
    <subcellularLocation>
        <location evidence="1 11">Cell outer membrane</location>
        <topology evidence="1 11">Multi-pass membrane protein</topology>
    </subcellularLocation>
</comment>
<evidence type="ECO:0000256" key="13">
    <source>
        <dbReference type="SAM" id="SignalP"/>
    </source>
</evidence>
<dbReference type="InterPro" id="IPR036942">
    <property type="entry name" value="Beta-barrel_TonB_sf"/>
</dbReference>
<dbReference type="InterPro" id="IPR000531">
    <property type="entry name" value="Beta-barrel_TonB"/>
</dbReference>
<evidence type="ECO:0000256" key="12">
    <source>
        <dbReference type="RuleBase" id="RU003357"/>
    </source>
</evidence>
<evidence type="ECO:0000259" key="15">
    <source>
        <dbReference type="Pfam" id="PF07715"/>
    </source>
</evidence>
<evidence type="ECO:0000256" key="4">
    <source>
        <dbReference type="ARBA" id="ARBA00022496"/>
    </source>
</evidence>
<keyword evidence="10 11" id="KW-0998">Cell outer membrane</keyword>
<evidence type="ECO:0000256" key="5">
    <source>
        <dbReference type="ARBA" id="ARBA00022692"/>
    </source>
</evidence>
<name>A0ABV9JP14_9GAMM</name>
<keyword evidence="17" id="KW-1185">Reference proteome</keyword>
<evidence type="ECO:0000256" key="10">
    <source>
        <dbReference type="ARBA" id="ARBA00023237"/>
    </source>
</evidence>
<dbReference type="InterPro" id="IPR012910">
    <property type="entry name" value="Plug_dom"/>
</dbReference>
<dbReference type="Pfam" id="PF07715">
    <property type="entry name" value="Plug"/>
    <property type="match status" value="1"/>
</dbReference>
<sequence>MSHNSSRARTPVCLAVSLALASGLVQAQQSDEGIEVIEVTAQKRAENMQEVPIAITAFSADTIDKMGLKNINDLGLITPGLETNNATATQTSFNIRGISTNDFGIGLDAAVAVYIDGVYVGRRGTSNLNFNDVERVEVLKGPQGTLFGRNSAAGAIHIITKAASADPEGQFKATLGSHGKHKMEFSGTTALGDNLNGRISLNRNKRDGYLDVKDSDEKYGNQNDWAVRGSLEWAWERAELILRADYSDIDQQARPAVTLNTTFGSGDPFGPIEYDFEGHETREAGGLSAELNYDLGDNMSFTSISAYRQFERGNAMEDDGSAYASAYFVSNLIEDQSQFSQEFRLSQNTDNFKWTFGTNWYKEDIDQTTQATFNTLTFDSLAVVQMGLDPRIVLPMGTGVAGAYMTMGTAKAQQAVATEIGRLMMQGLTFAQAQASVANTLINANLTKVLGQHMEQFDNNGVTESVALYFDGTYALTDKLDLTLGGRLTYDVKDFYLHSEPQNFFTVPFGGVGQVPLAVAFIPQSAQQEADWSKFTPRAVLDYQWTPQLMTYISYAEGFKAGGFNTLGEAPPVKEETVQNTEIGMKSSWLDNRLRLNLSLYQYDYTNLQQLELVGPPGGVPTYNLRNVDAEGNGYEAEVIWQATPDLRLTANYGHVETEYTKWQYFDWESSGSKVGQAISGMPENQASVWLDYYFAGLSGQFNLHLSYAYTGDRTQGVDGPKLAVLPFEQGSVTGLNDDALNSIKGYGLLDGRLSWQSDNHPFSLSFYVHNALDKEYIIQTGGQAMAVGSPIATPGLPRMYGVEFGMTF</sequence>
<evidence type="ECO:0000256" key="9">
    <source>
        <dbReference type="ARBA" id="ARBA00023136"/>
    </source>
</evidence>
<keyword evidence="5 11" id="KW-0812">Transmembrane</keyword>
<keyword evidence="7" id="KW-0406">Ion transport</keyword>
<dbReference type="EMBL" id="JBHSGB010000012">
    <property type="protein sequence ID" value="MFC4656004.1"/>
    <property type="molecule type" value="Genomic_DNA"/>
</dbReference>
<evidence type="ECO:0000256" key="3">
    <source>
        <dbReference type="ARBA" id="ARBA00022452"/>
    </source>
</evidence>
<dbReference type="PANTHER" id="PTHR32552:SF81">
    <property type="entry name" value="TONB-DEPENDENT OUTER MEMBRANE RECEPTOR"/>
    <property type="match status" value="1"/>
</dbReference>
<feature type="chain" id="PRO_5047028562" evidence="13">
    <location>
        <begin position="28"/>
        <end position="809"/>
    </location>
</feature>